<organism evidence="2 3">
    <name type="scientific">Desulfonema limicola</name>
    <dbReference type="NCBI Taxonomy" id="45656"/>
    <lineage>
        <taxon>Bacteria</taxon>
        <taxon>Pseudomonadati</taxon>
        <taxon>Thermodesulfobacteriota</taxon>
        <taxon>Desulfobacteria</taxon>
        <taxon>Desulfobacterales</taxon>
        <taxon>Desulfococcaceae</taxon>
        <taxon>Desulfonema</taxon>
    </lineage>
</organism>
<protein>
    <submittedName>
        <fullName evidence="2">ABC transporter, solute-binding protein family 3</fullName>
    </submittedName>
</protein>
<name>A0A975GEA5_9BACT</name>
<gene>
    <name evidence="2" type="ORF">dnl_02500</name>
</gene>
<sequence length="243" mass="27571">MRKRFIIIIMMIVTVLMPITSIAEELVFVTSIWPPYVIEENGKIEGIDADTVREICKRQGIDGKIQNVPWKRALYLVEKGEADAIFSPKSNEERAAFLFFPKEPLNIEKTVIAAKKGSKISASSLNDFEGKIIGIVRGYVYSPEFDKHPALRKKTCDNDDQMVAMLNQNRLELIVGEEGGIKFIAKKLGFQIETVYILEETPNFVAFSKTKGEKGKSMAENFSQTLIDLKEDGTYEKIRSKYF</sequence>
<dbReference type="InterPro" id="IPR001638">
    <property type="entry name" value="Solute-binding_3/MltF_N"/>
</dbReference>
<dbReference type="Proteomes" id="UP000663720">
    <property type="component" value="Chromosome"/>
</dbReference>
<dbReference type="SMART" id="SM00062">
    <property type="entry name" value="PBPb"/>
    <property type="match status" value="1"/>
</dbReference>
<dbReference type="RefSeq" id="WP_207689946.1">
    <property type="nucleotide sequence ID" value="NZ_CP061799.1"/>
</dbReference>
<dbReference type="PANTHER" id="PTHR38834">
    <property type="entry name" value="PERIPLASMIC SUBSTRATE BINDING PROTEIN FAMILY 3"/>
    <property type="match status" value="1"/>
</dbReference>
<proteinExistence type="predicted"/>
<accession>A0A975GEA5</accession>
<feature type="domain" description="Solute-binding protein family 3/N-terminal" evidence="1">
    <location>
        <begin position="25"/>
        <end position="243"/>
    </location>
</feature>
<dbReference type="PANTHER" id="PTHR38834:SF3">
    <property type="entry name" value="SOLUTE-BINDING PROTEIN FAMILY 3_N-TERMINAL DOMAIN-CONTAINING PROTEIN"/>
    <property type="match status" value="1"/>
</dbReference>
<dbReference type="EMBL" id="CP061799">
    <property type="protein sequence ID" value="QTA78041.1"/>
    <property type="molecule type" value="Genomic_DNA"/>
</dbReference>
<evidence type="ECO:0000313" key="3">
    <source>
        <dbReference type="Proteomes" id="UP000663720"/>
    </source>
</evidence>
<evidence type="ECO:0000259" key="1">
    <source>
        <dbReference type="SMART" id="SM00062"/>
    </source>
</evidence>
<dbReference type="Pfam" id="PF00497">
    <property type="entry name" value="SBP_bac_3"/>
    <property type="match status" value="1"/>
</dbReference>
<dbReference type="AlphaFoldDB" id="A0A975GEA5"/>
<keyword evidence="3" id="KW-1185">Reference proteome</keyword>
<evidence type="ECO:0000313" key="2">
    <source>
        <dbReference type="EMBL" id="QTA78041.1"/>
    </source>
</evidence>
<dbReference type="SUPFAM" id="SSF53850">
    <property type="entry name" value="Periplasmic binding protein-like II"/>
    <property type="match status" value="1"/>
</dbReference>
<dbReference type="Gene3D" id="3.40.190.10">
    <property type="entry name" value="Periplasmic binding protein-like II"/>
    <property type="match status" value="2"/>
</dbReference>
<reference evidence="2" key="1">
    <citation type="journal article" date="2021" name="Microb. Physiol.">
        <title>Proteogenomic Insights into the Physiology of Marine, Sulfate-Reducing, Filamentous Desulfonema limicola and Desulfonema magnum.</title>
        <authorList>
            <person name="Schnaars V."/>
            <person name="Wohlbrand L."/>
            <person name="Scheve S."/>
            <person name="Hinrichs C."/>
            <person name="Reinhardt R."/>
            <person name="Rabus R."/>
        </authorList>
    </citation>
    <scope>NUCLEOTIDE SEQUENCE</scope>
    <source>
        <strain evidence="2">5ac10</strain>
    </source>
</reference>
<dbReference type="KEGG" id="dli:dnl_02500"/>